<evidence type="ECO:0000259" key="1">
    <source>
        <dbReference type="Pfam" id="PF13460"/>
    </source>
</evidence>
<name>A0A0U4CDD5_9ACTN</name>
<dbReference type="PANTHER" id="PTHR47129">
    <property type="entry name" value="QUINONE OXIDOREDUCTASE 2"/>
    <property type="match status" value="1"/>
</dbReference>
<dbReference type="Proteomes" id="UP000067689">
    <property type="component" value="Chromosome"/>
</dbReference>
<dbReference type="STRING" id="2041.AERYTH_14765"/>
<evidence type="ECO:0000313" key="3">
    <source>
        <dbReference type="Proteomes" id="UP000067689"/>
    </source>
</evidence>
<accession>A0A0U4CDD5</accession>
<proteinExistence type="predicted"/>
<dbReference type="SUPFAM" id="SSF51735">
    <property type="entry name" value="NAD(P)-binding Rossmann-fold domains"/>
    <property type="match status" value="1"/>
</dbReference>
<dbReference type="AlphaFoldDB" id="A0A0U4CDD5"/>
<dbReference type="PATRIC" id="fig|2041.4.peg.3085"/>
<protein>
    <submittedName>
        <fullName evidence="2">NmrA family transcriptional regulator</fullName>
    </submittedName>
</protein>
<dbReference type="InterPro" id="IPR052718">
    <property type="entry name" value="NmrA-type_oxidoreductase"/>
</dbReference>
<dbReference type="OrthoDB" id="5510591at2"/>
<feature type="domain" description="NAD(P)-binding" evidence="1">
    <location>
        <begin position="8"/>
        <end position="183"/>
    </location>
</feature>
<dbReference type="EMBL" id="CP011502">
    <property type="protein sequence ID" value="ALX05870.1"/>
    <property type="molecule type" value="Genomic_DNA"/>
</dbReference>
<gene>
    <name evidence="2" type="ORF">AERYTH_14765</name>
</gene>
<dbReference type="InterPro" id="IPR036291">
    <property type="entry name" value="NAD(P)-bd_dom_sf"/>
</dbReference>
<organism evidence="2 3">
    <name type="scientific">Aeromicrobium erythreum</name>
    <dbReference type="NCBI Taxonomy" id="2041"/>
    <lineage>
        <taxon>Bacteria</taxon>
        <taxon>Bacillati</taxon>
        <taxon>Actinomycetota</taxon>
        <taxon>Actinomycetes</taxon>
        <taxon>Propionibacteriales</taxon>
        <taxon>Nocardioidaceae</taxon>
        <taxon>Aeromicrobium</taxon>
    </lineage>
</organism>
<dbReference type="Gene3D" id="3.40.50.720">
    <property type="entry name" value="NAD(P)-binding Rossmann-like Domain"/>
    <property type="match status" value="1"/>
</dbReference>
<keyword evidence="3" id="KW-1185">Reference proteome</keyword>
<reference evidence="2 3" key="1">
    <citation type="journal article" date="1991" name="Int. J. Syst. Bacteriol.">
        <title>Description of the erythromycin-producing bacterium Arthrobacter sp. strain NRRL B-3381 as Aeromicrobium erythreum gen. nov., sp. nov.</title>
        <authorList>
            <person name="Miller E.S."/>
            <person name="Woese C.R."/>
            <person name="Brenner S."/>
        </authorList>
    </citation>
    <scope>NUCLEOTIDE SEQUENCE [LARGE SCALE GENOMIC DNA]</scope>
    <source>
        <strain evidence="2 3">AR18</strain>
    </source>
</reference>
<dbReference type="RefSeq" id="WP_067860268.1">
    <property type="nucleotide sequence ID" value="NZ_CP011502.1"/>
</dbReference>
<evidence type="ECO:0000313" key="2">
    <source>
        <dbReference type="EMBL" id="ALX05870.1"/>
    </source>
</evidence>
<dbReference type="KEGG" id="aer:AERYTH_14765"/>
<dbReference type="PANTHER" id="PTHR47129:SF1">
    <property type="entry name" value="NMRA-LIKE DOMAIN-CONTAINING PROTEIN"/>
    <property type="match status" value="1"/>
</dbReference>
<dbReference type="Gene3D" id="3.90.25.10">
    <property type="entry name" value="UDP-galactose 4-epimerase, domain 1"/>
    <property type="match status" value="1"/>
</dbReference>
<dbReference type="InterPro" id="IPR016040">
    <property type="entry name" value="NAD(P)-bd_dom"/>
</dbReference>
<dbReference type="Pfam" id="PF13460">
    <property type="entry name" value="NAD_binding_10"/>
    <property type="match status" value="1"/>
</dbReference>
<sequence>MTTYAITGASGQLGSLAADLLLQQADPSDVVLLTRSPEKLDRPGVTVRAADFDDPTTLATAFEGVDELLLVSTDAVGSRVEGQRRAVEAAKAAGVRRVLYTSVVDPSDDNPAAVTPDHVATERDLRESGLRWTFLRNNLYADMQADTIAQAAASGQHVTNTGDGGAAYVTRADCAAAAVAALLSTELDDVALDVTGPRAITADDVATLAAQRRGEPVEVVQVDDAAYVAGLEQAGLPTPVAHLLASFGTAIREGRLAAVSSAVEDLTGRPATPVEDVVA</sequence>